<comment type="caution">
    <text evidence="2">The sequence shown here is derived from an EMBL/GenBank/DDBJ whole genome shotgun (WGS) entry which is preliminary data.</text>
</comment>
<protein>
    <recommendedName>
        <fullName evidence="1">DUF4301 domain-containing protein</fullName>
    </recommendedName>
</protein>
<dbReference type="Pfam" id="PF14134">
    <property type="entry name" value="DUF4301"/>
    <property type="match status" value="1"/>
</dbReference>
<sequence length="470" mass="53998">MDPKNNETIIAKHKELVFQKQPEINLVSPCRLNDGIIRHSDFEKNRFKVKFNNGNQKIHFFIPASGTGSRMFKFLYEFLADPNEETRSKTERFLNAIESFAFFELLPFSLKRKVREYDISLDDFVSYLLKPNGLGLGVIPKGLVPFHRSRSFILNAFQEQLLQGLRIKEDEINFHFTINKAHEEEIKEALDSIRQLTGRQCNIDWSEQDPSTNSIAFDKDKNVVLDEKGEVLTRPSGHGALLKNLNAIESDIIFIKNIDNIQHEAHSQASIENLRYLGGMVEVVKTELKEALESENPRGQLAALNLLYHFTNPSLDFEKLSDDELHALIYRPIRICGMVRNEGQPGGGPFWVEENGKQSKQIVEKSQIGKDGNQYRLMVQSQYFNPVLMAISTKDIDGKKLDLNDFADPNKYFIVEKTYKEKDIRFIERPGLWNGSMSDWLSIFVEVPTETFTPVKTVLDLLNKSHIEQA</sequence>
<reference evidence="2 3" key="2">
    <citation type="submission" date="2018-05" db="EMBL/GenBank/DDBJ databases">
        <authorList>
            <person name="Lanie J.A."/>
            <person name="Ng W.-L."/>
            <person name="Kazmierczak K.M."/>
            <person name="Andrzejewski T.M."/>
            <person name="Davidsen T.M."/>
            <person name="Wayne K.J."/>
            <person name="Tettelin H."/>
            <person name="Glass J.I."/>
            <person name="Rusch D."/>
            <person name="Podicherti R."/>
            <person name="Tsui H.-C.T."/>
            <person name="Winkler M.E."/>
        </authorList>
    </citation>
    <scope>NUCLEOTIDE SEQUENCE [LARGE SCALE GENOMIC DNA]</scope>
    <source>
        <strain evidence="2 3">C305</strain>
    </source>
</reference>
<dbReference type="RefSeq" id="WP_109359963.1">
    <property type="nucleotide sequence ID" value="NZ_QFRJ01000009.1"/>
</dbReference>
<dbReference type="InterPro" id="IPR029044">
    <property type="entry name" value="Nucleotide-diphossugar_trans"/>
</dbReference>
<evidence type="ECO:0000259" key="1">
    <source>
        <dbReference type="Pfam" id="PF14134"/>
    </source>
</evidence>
<name>A0A2U2XB67_9FLAO</name>
<dbReference type="Proteomes" id="UP000245370">
    <property type="component" value="Unassembled WGS sequence"/>
</dbReference>
<organism evidence="2 3">
    <name type="scientific">Brumimicrobium oceani</name>
    <dbReference type="NCBI Taxonomy" id="2100725"/>
    <lineage>
        <taxon>Bacteria</taxon>
        <taxon>Pseudomonadati</taxon>
        <taxon>Bacteroidota</taxon>
        <taxon>Flavobacteriia</taxon>
        <taxon>Flavobacteriales</taxon>
        <taxon>Crocinitomicaceae</taxon>
        <taxon>Brumimicrobium</taxon>
    </lineage>
</organism>
<dbReference type="AlphaFoldDB" id="A0A2U2XB67"/>
<proteinExistence type="predicted"/>
<feature type="domain" description="DUF4301" evidence="1">
    <location>
        <begin position="9"/>
        <end position="466"/>
    </location>
</feature>
<reference evidence="2 3" key="1">
    <citation type="submission" date="2018-05" db="EMBL/GenBank/DDBJ databases">
        <title>Brumimicrobium oceani sp. nov., isolated from coastal sediment.</title>
        <authorList>
            <person name="Kou Y."/>
        </authorList>
    </citation>
    <scope>NUCLEOTIDE SEQUENCE [LARGE SCALE GENOMIC DNA]</scope>
    <source>
        <strain evidence="2 3">C305</strain>
    </source>
</reference>
<dbReference type="EMBL" id="QFRJ01000009">
    <property type="protein sequence ID" value="PWH85000.1"/>
    <property type="molecule type" value="Genomic_DNA"/>
</dbReference>
<dbReference type="OrthoDB" id="5572060at2"/>
<keyword evidence="3" id="KW-1185">Reference proteome</keyword>
<accession>A0A2U2XB67</accession>
<evidence type="ECO:0000313" key="3">
    <source>
        <dbReference type="Proteomes" id="UP000245370"/>
    </source>
</evidence>
<dbReference type="SUPFAM" id="SSF53448">
    <property type="entry name" value="Nucleotide-diphospho-sugar transferases"/>
    <property type="match status" value="1"/>
</dbReference>
<gene>
    <name evidence="2" type="ORF">DIT68_11550</name>
</gene>
<dbReference type="InterPro" id="IPR025393">
    <property type="entry name" value="DUF4301"/>
</dbReference>
<evidence type="ECO:0000313" key="2">
    <source>
        <dbReference type="EMBL" id="PWH85000.1"/>
    </source>
</evidence>